<dbReference type="Proteomes" id="UP001407347">
    <property type="component" value="Unassembled WGS sequence"/>
</dbReference>
<gene>
    <name evidence="1" type="ORF">PUR29_32870</name>
</gene>
<dbReference type="InterPro" id="IPR036397">
    <property type="entry name" value="RNaseH_sf"/>
</dbReference>
<sequence>MLIHALDPATRCGWALGPDEAPKSGAVVLKQPKQDLAQACLNMAANLRGAWKIERPDLLIFEKPMDPHVWFSLCKRMGRPQNAASLSLQHRLAGVIESMCGLYEIQCESVDRQAVLKFFTGKRSWGGREEGKEAVIERCHVLGLLPKDCRDDDRADAIANHQYAAAIWGRARPRELTLFGQTA</sequence>
<dbReference type="Gene3D" id="3.30.420.10">
    <property type="entry name" value="Ribonuclease H-like superfamily/Ribonuclease H"/>
    <property type="match status" value="1"/>
</dbReference>
<reference evidence="1 2" key="1">
    <citation type="journal article" date="2023" name="PLoS ONE">
        <title>Complete genome assembly of Hawai'i environmental nontuberculous mycobacteria reveals unexpected co-isolation with methylobacteria.</title>
        <authorList>
            <person name="Hendrix J."/>
            <person name="Epperson L.E."/>
            <person name="Tong E.I."/>
            <person name="Chan Y.L."/>
            <person name="Hasan N.A."/>
            <person name="Dawrs S.N."/>
            <person name="Norton G.J."/>
            <person name="Virdi R."/>
            <person name="Crooks J.L."/>
            <person name="Chan E.D."/>
            <person name="Honda J.R."/>
            <person name="Strong M."/>
        </authorList>
    </citation>
    <scope>NUCLEOTIDE SEQUENCE [LARGE SCALE GENOMIC DNA]</scope>
    <source>
        <strain evidence="1 2">NJH_HI04-1</strain>
    </source>
</reference>
<evidence type="ECO:0000313" key="1">
    <source>
        <dbReference type="EMBL" id="MEN3238242.1"/>
    </source>
</evidence>
<comment type="caution">
    <text evidence="1">The sequence shown here is derived from an EMBL/GenBank/DDBJ whole genome shotgun (WGS) entry which is preliminary data.</text>
</comment>
<keyword evidence="2" id="KW-1185">Reference proteome</keyword>
<dbReference type="EMBL" id="JAQYXP010000005">
    <property type="protein sequence ID" value="MEN3238242.1"/>
    <property type="molecule type" value="Genomic_DNA"/>
</dbReference>
<proteinExistence type="predicted"/>
<evidence type="ECO:0000313" key="2">
    <source>
        <dbReference type="Proteomes" id="UP001407347"/>
    </source>
</evidence>
<dbReference type="InterPro" id="IPR012337">
    <property type="entry name" value="RNaseH-like_sf"/>
</dbReference>
<dbReference type="RefSeq" id="WP_346013543.1">
    <property type="nucleotide sequence ID" value="NZ_JAQYXP010000005.1"/>
</dbReference>
<protein>
    <submittedName>
        <fullName evidence="1">Uncharacterized protein</fullName>
    </submittedName>
</protein>
<dbReference type="SUPFAM" id="SSF53098">
    <property type="entry name" value="Ribonuclease H-like"/>
    <property type="match status" value="1"/>
</dbReference>
<accession>A0ABV0A4I2</accession>
<organism evidence="1 2">
    <name type="scientific">Methylobacterium ajmalii</name>
    <dbReference type="NCBI Taxonomy" id="2738439"/>
    <lineage>
        <taxon>Bacteria</taxon>
        <taxon>Pseudomonadati</taxon>
        <taxon>Pseudomonadota</taxon>
        <taxon>Alphaproteobacteria</taxon>
        <taxon>Hyphomicrobiales</taxon>
        <taxon>Methylobacteriaceae</taxon>
        <taxon>Methylobacterium</taxon>
    </lineage>
</organism>
<name>A0ABV0A4I2_9HYPH</name>